<dbReference type="Gene3D" id="3.40.50.1000">
    <property type="entry name" value="HAD superfamily/HAD-like"/>
    <property type="match status" value="1"/>
</dbReference>
<comment type="caution">
    <text evidence="1">The sequence shown here is derived from an EMBL/GenBank/DDBJ whole genome shotgun (WGS) entry which is preliminary data.</text>
</comment>
<dbReference type="Proteomes" id="UP000293331">
    <property type="component" value="Unassembled WGS sequence"/>
</dbReference>
<dbReference type="AlphaFoldDB" id="A0A4Q5LSD4"/>
<name>A0A4Q5LSD4_9SPHI</name>
<sequence>MAAITYNDIDPRKKAFIFELDDVLYPAKDYYYQIYYLFANLLEYTELNSAARTTELMINTYNEKGEGEVYNELVAQLGIEEKYRDKLEIMLLTSRLPLKLLLYKNMLSFMQDVVTDRKKIFIVTNGDPQQQLNKLRQVEWHGLEPYLTCYFANESLPKPEPDVLHLLMKQHNLERRDMLIIEGSGLDKLCAEACGIDYLSAKEIIDHN</sequence>
<dbReference type="SUPFAM" id="SSF56784">
    <property type="entry name" value="HAD-like"/>
    <property type="match status" value="1"/>
</dbReference>
<dbReference type="InterPro" id="IPR023214">
    <property type="entry name" value="HAD_sf"/>
</dbReference>
<proteinExistence type="predicted"/>
<protein>
    <submittedName>
        <fullName evidence="1">Haloacid dehalogenase</fullName>
    </submittedName>
</protein>
<dbReference type="CDD" id="cd01427">
    <property type="entry name" value="HAD_like"/>
    <property type="match status" value="1"/>
</dbReference>
<dbReference type="Gene3D" id="1.10.150.520">
    <property type="match status" value="1"/>
</dbReference>
<keyword evidence="2" id="KW-1185">Reference proteome</keyword>
<evidence type="ECO:0000313" key="2">
    <source>
        <dbReference type="Proteomes" id="UP000293331"/>
    </source>
</evidence>
<organism evidence="1 2">
    <name type="scientific">Mucilaginibacter terrigena</name>
    <dbReference type="NCBI Taxonomy" id="2492395"/>
    <lineage>
        <taxon>Bacteria</taxon>
        <taxon>Pseudomonadati</taxon>
        <taxon>Bacteroidota</taxon>
        <taxon>Sphingobacteriia</taxon>
        <taxon>Sphingobacteriales</taxon>
        <taxon>Sphingobacteriaceae</taxon>
        <taxon>Mucilaginibacter</taxon>
    </lineage>
</organism>
<dbReference type="RefSeq" id="WP_129875198.1">
    <property type="nucleotide sequence ID" value="NZ_SEWG01000001.1"/>
</dbReference>
<dbReference type="OrthoDB" id="791795at2"/>
<accession>A0A4Q5LSD4</accession>
<dbReference type="EMBL" id="SEWG01000001">
    <property type="protein sequence ID" value="RYU92471.1"/>
    <property type="molecule type" value="Genomic_DNA"/>
</dbReference>
<gene>
    <name evidence="1" type="ORF">EWM62_03275</name>
</gene>
<evidence type="ECO:0000313" key="1">
    <source>
        <dbReference type="EMBL" id="RYU92471.1"/>
    </source>
</evidence>
<dbReference type="Pfam" id="PF13419">
    <property type="entry name" value="HAD_2"/>
    <property type="match status" value="1"/>
</dbReference>
<dbReference type="InterPro" id="IPR036412">
    <property type="entry name" value="HAD-like_sf"/>
</dbReference>
<dbReference type="InterPro" id="IPR041492">
    <property type="entry name" value="HAD_2"/>
</dbReference>
<reference evidence="1 2" key="1">
    <citation type="submission" date="2019-02" db="EMBL/GenBank/DDBJ databases">
        <title>Bacterial novel species Mucilaginibacter sp. 17JY9-4 isolated from soil.</title>
        <authorList>
            <person name="Jung H.-Y."/>
        </authorList>
    </citation>
    <scope>NUCLEOTIDE SEQUENCE [LARGE SCALE GENOMIC DNA]</scope>
    <source>
        <strain evidence="1 2">17JY9-4</strain>
    </source>
</reference>